<evidence type="ECO:0000256" key="3">
    <source>
        <dbReference type="ARBA" id="ARBA00022448"/>
    </source>
</evidence>
<dbReference type="GO" id="GO:0042147">
    <property type="term" value="P:retrograde transport, endosome to Golgi"/>
    <property type="evidence" value="ECO:0007669"/>
    <property type="project" value="TreeGrafter"/>
</dbReference>
<feature type="region of interest" description="Disordered" evidence="9">
    <location>
        <begin position="211"/>
        <end position="428"/>
    </location>
</feature>
<sequence>MSGLPEGIANGPSRSEHLENDAQSWERPWTLEEMRQSSANWSLAADSGLFLFLQEFSQRMLSKTHDIEKQLDSLIRDTKNTDSCLHSVFNDFLMLSNTQFIENRVYDEEVEETIPKVDALETQPEQEKTREQKEAELIPKMQEAVNHGLKVLESAFEHLDIKAGNSDSEDEEVTDRLEAILEPKDLYVDRPLPYLIGSQAFMEQEDVGLGDLSSDEMSVDSDRDSVIDSDDGKDAVHSDDDFNQEEEERHNNITKKQSMLSDDDDDDDDDEEEEDEDSDIFGESDREDNDEDTKNTAPSSFADELAARIKGEPVTKPEGDRASLTSKKKSKSRKEPKPAKPEAAAEGDSDDMFKPPKMDDDDDFSPFGGKSGLFSGGRGLFDDDDEGDLFSDVPNPPASEEKKVLNESIKSPAQTAESVKPGKKIPAGGISIFPEDTLFKSVNNSDAMESKENGTQARKINAASKQTPPASIGGVAGGLFDDEEEDDDFFSSKSLIKSDSAGKKTPKVVDLFDEDDDGGDIFSEKHSAPTPAQSKKEEVEEQVKQPEKKMPAGAISMFGPGTQSLLSEGLKKRQLSTSEESEKSEENGLAADAAKAADKPTLKPKSRGLFSDDEDIQESPTIPRSQSKPEPTSQSKTSKAPLSLFDDEEEEDLFASASKSKAKPNPSKASTPQPSKALSSSLFSDDEDQWESSKSSVGKSGVKTGGMKSSVSAPSSFPSAKIPQKGSVFDDDDDGDLFTPTTDSSQKKFQRVALLFEDEDDGEDKGSLFGNKSPVNTQTATPATKTPAVVTQSSSLLEKPEEVVVSKTAAPDKPSVSEKPAAKSPEPLPSAPSPDISESKKKPVGGVSLFGGINVFANKQTSPLDEIEQDDPLLQEDGPPQNVEKEEKKEEKLKINTVSLFDDEEEDESDWNEPIFTPSKPTASSTVKPAEDRPQAKSTGVFLDEELLFSQTQQKDNDPDVDLFATSGKPASSKPDSVKPAATGLFADDDEEDLFGSIKAKDPPPKVAEKPSKPNDRAPLASPESVSEIQKPAPNPVKPKASSSRIGKLQANLMIDPAALLPGAVPGMPGASSGIATSSSSGVSSSSLSPSPVTTPVGAQPDREGGVSFDTPVQVETLQSVHKSRAKGSAQRRPQSRAGRQQSAQRSSADKEEALSGDVPDQNPGVSGLALPSPNKSSQKHASPTLPDPAAPSALPAPSPSPSSVSEISTRPSVLTLPVSTNAGKKDSSKDSSGTKGLPFSEDEDLFGSDSLFGASSVTNTPSIRQTTKTTEASSSAVKKDSLPSLFDANTDDLFQKVKPRSTTKKAKPFLEEDDDDEDIFGVSNRSTPTSTSSKEIKNGSSLSKQDIFQDEVAIVPEVHKKHKAQKTLDASLFDDNIDIFADLTDSFKPKQKSKTKGETKSIFDDDMDDIFSPSAAKPVTKPPHKSKKTPPSQETSTAADSSNIFDDPLNALGGN</sequence>
<name>A0AAN7WZV9_ELEMC</name>
<feature type="compositionally biased region" description="Basic and acidic residues" evidence="9">
    <location>
        <begin position="999"/>
        <end position="1016"/>
    </location>
</feature>
<feature type="compositionally biased region" description="Low complexity" evidence="9">
    <location>
        <begin position="1202"/>
        <end position="1213"/>
    </location>
</feature>
<evidence type="ECO:0000256" key="7">
    <source>
        <dbReference type="ARBA" id="ARBA00023136"/>
    </source>
</evidence>
<feature type="region of interest" description="Disordered" evidence="9">
    <location>
        <begin position="1"/>
        <end position="22"/>
    </location>
</feature>
<feature type="compositionally biased region" description="Polar residues" evidence="9">
    <location>
        <begin position="1324"/>
        <end position="1343"/>
    </location>
</feature>
<dbReference type="GO" id="GO:0005886">
    <property type="term" value="C:plasma membrane"/>
    <property type="evidence" value="ECO:0007669"/>
    <property type="project" value="UniProtKB-SubCell"/>
</dbReference>
<comment type="similarity">
    <text evidence="8">Belongs to the FAM21 family.</text>
</comment>
<evidence type="ECO:0000313" key="12">
    <source>
        <dbReference type="Proteomes" id="UP001346869"/>
    </source>
</evidence>
<dbReference type="GO" id="GO:0031901">
    <property type="term" value="C:early endosome membrane"/>
    <property type="evidence" value="ECO:0007669"/>
    <property type="project" value="UniProtKB-SubCell"/>
</dbReference>
<dbReference type="InterPro" id="IPR029341">
    <property type="entry name" value="FAM21/CAPZIP"/>
</dbReference>
<feature type="region of interest" description="Disordered" evidence="9">
    <location>
        <begin position="860"/>
        <end position="1045"/>
    </location>
</feature>
<evidence type="ECO:0000256" key="8">
    <source>
        <dbReference type="ARBA" id="ARBA00038327"/>
    </source>
</evidence>
<comment type="caution">
    <text evidence="11">The sequence shown here is derived from an EMBL/GenBank/DDBJ whole genome shotgun (WGS) entry which is preliminary data.</text>
</comment>
<feature type="region of interest" description="Disordered" evidence="9">
    <location>
        <begin position="444"/>
        <end position="844"/>
    </location>
</feature>
<keyword evidence="7" id="KW-0472">Membrane</keyword>
<gene>
    <name evidence="11" type="ORF">PBY51_015132</name>
</gene>
<feature type="compositionally biased region" description="Polar residues" evidence="9">
    <location>
        <begin position="1254"/>
        <end position="1277"/>
    </location>
</feature>
<feature type="compositionally biased region" description="Gly residues" evidence="9">
    <location>
        <begin position="369"/>
        <end position="379"/>
    </location>
</feature>
<proteinExistence type="inferred from homology"/>
<keyword evidence="4" id="KW-1003">Cell membrane</keyword>
<dbReference type="GO" id="GO:0071203">
    <property type="term" value="C:WASH complex"/>
    <property type="evidence" value="ECO:0007669"/>
    <property type="project" value="TreeGrafter"/>
</dbReference>
<feature type="compositionally biased region" description="Polar residues" evidence="9">
    <location>
        <begin position="444"/>
        <end position="469"/>
    </location>
</feature>
<feature type="compositionally biased region" description="Acidic residues" evidence="9">
    <location>
        <begin position="480"/>
        <end position="489"/>
    </location>
</feature>
<dbReference type="Proteomes" id="UP001346869">
    <property type="component" value="Unassembled WGS sequence"/>
</dbReference>
<feature type="compositionally biased region" description="Polar residues" evidence="9">
    <location>
        <begin position="671"/>
        <end position="683"/>
    </location>
</feature>
<keyword evidence="5" id="KW-0597">Phosphoprotein</keyword>
<feature type="compositionally biased region" description="Low complexity" evidence="9">
    <location>
        <begin position="692"/>
        <end position="720"/>
    </location>
</feature>
<dbReference type="GO" id="GO:0005829">
    <property type="term" value="C:cytosol"/>
    <property type="evidence" value="ECO:0007669"/>
    <property type="project" value="GOC"/>
</dbReference>
<evidence type="ECO:0000313" key="11">
    <source>
        <dbReference type="EMBL" id="KAK5854028.1"/>
    </source>
</evidence>
<feature type="compositionally biased region" description="Basic and acidic residues" evidence="9">
    <location>
        <begin position="305"/>
        <end position="321"/>
    </location>
</feature>
<accession>A0AAN7WZV9</accession>
<organism evidence="11 12">
    <name type="scientific">Eleginops maclovinus</name>
    <name type="common">Patagonian blennie</name>
    <name type="synonym">Eleginus maclovinus</name>
    <dbReference type="NCBI Taxonomy" id="56733"/>
    <lineage>
        <taxon>Eukaryota</taxon>
        <taxon>Metazoa</taxon>
        <taxon>Chordata</taxon>
        <taxon>Craniata</taxon>
        <taxon>Vertebrata</taxon>
        <taxon>Euteleostomi</taxon>
        <taxon>Actinopterygii</taxon>
        <taxon>Neopterygii</taxon>
        <taxon>Teleostei</taxon>
        <taxon>Neoteleostei</taxon>
        <taxon>Acanthomorphata</taxon>
        <taxon>Eupercaria</taxon>
        <taxon>Perciformes</taxon>
        <taxon>Notothenioidei</taxon>
        <taxon>Eleginopidae</taxon>
        <taxon>Eleginops</taxon>
    </lineage>
</organism>
<feature type="compositionally biased region" description="Polar residues" evidence="9">
    <location>
        <begin position="618"/>
        <end position="640"/>
    </location>
</feature>
<evidence type="ECO:0000256" key="5">
    <source>
        <dbReference type="ARBA" id="ARBA00022553"/>
    </source>
</evidence>
<feature type="compositionally biased region" description="Polar residues" evidence="9">
    <location>
        <begin position="1434"/>
        <end position="1445"/>
    </location>
</feature>
<feature type="compositionally biased region" description="Basic and acidic residues" evidence="9">
    <location>
        <begin position="220"/>
        <end position="240"/>
    </location>
</feature>
<dbReference type="Pfam" id="PF15255">
    <property type="entry name" value="CAP-ZIP_m"/>
    <property type="match status" value="1"/>
</dbReference>
<dbReference type="EMBL" id="JAUZQC010000019">
    <property type="protein sequence ID" value="KAK5854028.1"/>
    <property type="molecule type" value="Genomic_DNA"/>
</dbReference>
<dbReference type="GO" id="GO:0036010">
    <property type="term" value="P:protein localization to endosome"/>
    <property type="evidence" value="ECO:0007669"/>
    <property type="project" value="TreeGrafter"/>
</dbReference>
<feature type="region of interest" description="Disordered" evidence="9">
    <location>
        <begin position="1060"/>
        <end position="1343"/>
    </location>
</feature>
<feature type="compositionally biased region" description="Basic residues" evidence="9">
    <location>
        <begin position="1298"/>
        <end position="1308"/>
    </location>
</feature>
<dbReference type="GO" id="GO:1905394">
    <property type="term" value="F:retromer complex binding"/>
    <property type="evidence" value="ECO:0007669"/>
    <property type="project" value="TreeGrafter"/>
</dbReference>
<feature type="region of interest" description="Disordered" evidence="9">
    <location>
        <begin position="1389"/>
        <end position="1456"/>
    </location>
</feature>
<feature type="compositionally biased region" description="Low complexity" evidence="9">
    <location>
        <begin position="1129"/>
        <end position="1147"/>
    </location>
</feature>
<evidence type="ECO:0000256" key="6">
    <source>
        <dbReference type="ARBA" id="ARBA00022753"/>
    </source>
</evidence>
<feature type="compositionally biased region" description="Low complexity" evidence="9">
    <location>
        <begin position="1072"/>
        <end position="1098"/>
    </location>
</feature>
<feature type="compositionally biased region" description="Basic and acidic residues" evidence="9">
    <location>
        <begin position="883"/>
        <end position="894"/>
    </location>
</feature>
<evidence type="ECO:0000256" key="4">
    <source>
        <dbReference type="ARBA" id="ARBA00022475"/>
    </source>
</evidence>
<evidence type="ECO:0000256" key="2">
    <source>
        <dbReference type="ARBA" id="ARBA00004236"/>
    </source>
</evidence>
<evidence type="ECO:0000259" key="10">
    <source>
        <dbReference type="Pfam" id="PF15255"/>
    </source>
</evidence>
<feature type="domain" description="FAM21/CAPZIP" evidence="10">
    <location>
        <begin position="1035"/>
        <end position="1189"/>
    </location>
</feature>
<feature type="compositionally biased region" description="Low complexity" evidence="9">
    <location>
        <begin position="654"/>
        <end position="670"/>
    </location>
</feature>
<feature type="compositionally biased region" description="Acidic residues" evidence="9">
    <location>
        <begin position="865"/>
        <end position="874"/>
    </location>
</feature>
<reference evidence="11 12" key="2">
    <citation type="journal article" date="2023" name="Mol. Biol. Evol.">
        <title>Genomics of Secondarily Temperate Adaptation in the Only Non-Antarctic Icefish.</title>
        <authorList>
            <person name="Rivera-Colon A.G."/>
            <person name="Rayamajhi N."/>
            <person name="Minhas B.F."/>
            <person name="Madrigal G."/>
            <person name="Bilyk K.T."/>
            <person name="Yoon V."/>
            <person name="Hune M."/>
            <person name="Gregory S."/>
            <person name="Cheng C.H.C."/>
            <person name="Catchen J.M."/>
        </authorList>
    </citation>
    <scope>NUCLEOTIDE SEQUENCE [LARGE SCALE GENOMIC DNA]</scope>
    <source>
        <strain evidence="11">JMC-PN-2008</strain>
    </source>
</reference>
<feature type="compositionally biased region" description="Basic and acidic residues" evidence="9">
    <location>
        <begin position="534"/>
        <end position="550"/>
    </location>
</feature>
<dbReference type="GO" id="GO:1901981">
    <property type="term" value="F:phosphatidylinositol phosphate binding"/>
    <property type="evidence" value="ECO:0007669"/>
    <property type="project" value="TreeGrafter"/>
</dbReference>
<protein>
    <recommendedName>
        <fullName evidence="10">FAM21/CAPZIP domain-containing protein</fullName>
    </recommendedName>
</protein>
<keyword evidence="3" id="KW-0813">Transport</keyword>
<keyword evidence="6" id="KW-0967">Endosome</keyword>
<feature type="compositionally biased region" description="Low complexity" evidence="9">
    <location>
        <begin position="777"/>
        <end position="792"/>
    </location>
</feature>
<evidence type="ECO:0000256" key="1">
    <source>
        <dbReference type="ARBA" id="ARBA00004146"/>
    </source>
</evidence>
<feature type="compositionally biased region" description="Pro residues" evidence="9">
    <location>
        <begin position="1186"/>
        <end position="1201"/>
    </location>
</feature>
<dbReference type="PANTHER" id="PTHR21669">
    <property type="entry name" value="CAPZ-INTERACTING PROTEIN AND RELATED PROTEINS"/>
    <property type="match status" value="1"/>
</dbReference>
<reference evidence="11 12" key="1">
    <citation type="journal article" date="2023" name="Genes (Basel)">
        <title>Chromosome-Level Genome Assembly and Circadian Gene Repertoire of the Patagonia Blennie Eleginops maclovinus-The Closest Ancestral Proxy of Antarctic Cryonotothenioids.</title>
        <authorList>
            <person name="Cheng C.C."/>
            <person name="Rivera-Colon A.G."/>
            <person name="Minhas B.F."/>
            <person name="Wilson L."/>
            <person name="Rayamajhi N."/>
            <person name="Vargas-Chacoff L."/>
            <person name="Catchen J.M."/>
        </authorList>
    </citation>
    <scope>NUCLEOTIDE SEQUENCE [LARGE SCALE GENOMIC DNA]</scope>
    <source>
        <strain evidence="11">JMC-PN-2008</strain>
    </source>
</reference>
<evidence type="ECO:0000256" key="9">
    <source>
        <dbReference type="SAM" id="MobiDB-lite"/>
    </source>
</evidence>
<feature type="compositionally biased region" description="Polar residues" evidence="9">
    <location>
        <begin position="408"/>
        <end position="417"/>
    </location>
</feature>
<dbReference type="PANTHER" id="PTHR21669:SF38">
    <property type="entry name" value="WASH COMPLEX SUBUNIT 2A-RELATED"/>
    <property type="match status" value="1"/>
</dbReference>
<keyword evidence="12" id="KW-1185">Reference proteome</keyword>
<feature type="compositionally biased region" description="Acidic residues" evidence="9">
    <location>
        <begin position="261"/>
        <end position="291"/>
    </location>
</feature>
<feature type="compositionally biased region" description="Acidic residues" evidence="9">
    <location>
        <begin position="901"/>
        <end position="911"/>
    </location>
</feature>
<comment type="subcellular location">
    <subcellularLocation>
        <location evidence="2">Cell membrane</location>
    </subcellularLocation>
    <subcellularLocation>
        <location evidence="1">Early endosome membrane</location>
    </subcellularLocation>
</comment>